<keyword evidence="9 11" id="KW-0456">Lyase</keyword>
<evidence type="ECO:0000256" key="5">
    <source>
        <dbReference type="ARBA" id="ARBA00022485"/>
    </source>
</evidence>
<dbReference type="GO" id="GO:0006094">
    <property type="term" value="P:gluconeogenesis"/>
    <property type="evidence" value="ECO:0007669"/>
    <property type="project" value="UniProtKB-KW"/>
</dbReference>
<comment type="cofactor">
    <cofactor evidence="1 11">
        <name>[4Fe-4S] cluster</name>
        <dbReference type="ChEBI" id="CHEBI:49883"/>
    </cofactor>
</comment>
<dbReference type="InterPro" id="IPR005131">
    <property type="entry name" value="Ser_deHydtase_bsu"/>
</dbReference>
<evidence type="ECO:0000256" key="1">
    <source>
        <dbReference type="ARBA" id="ARBA00001966"/>
    </source>
</evidence>
<dbReference type="PANTHER" id="PTHR30182">
    <property type="entry name" value="L-SERINE DEHYDRATASE"/>
    <property type="match status" value="1"/>
</dbReference>
<evidence type="ECO:0000256" key="11">
    <source>
        <dbReference type="RuleBase" id="RU366059"/>
    </source>
</evidence>
<protein>
    <recommendedName>
        <fullName evidence="11">L-serine dehydratase</fullName>
        <ecNumber evidence="11">4.3.1.17</ecNumber>
    </recommendedName>
</protein>
<keyword evidence="4 11" id="KW-0312">Gluconeogenesis</keyword>
<comment type="catalytic activity">
    <reaction evidence="10 11">
        <text>L-serine = pyruvate + NH4(+)</text>
        <dbReference type="Rhea" id="RHEA:19169"/>
        <dbReference type="ChEBI" id="CHEBI:15361"/>
        <dbReference type="ChEBI" id="CHEBI:28938"/>
        <dbReference type="ChEBI" id="CHEBI:33384"/>
        <dbReference type="EC" id="4.3.1.17"/>
    </reaction>
</comment>
<name>A0AAJ1Q5F5_9LACT</name>
<dbReference type="InterPro" id="IPR002912">
    <property type="entry name" value="ACT_dom"/>
</dbReference>
<dbReference type="SUPFAM" id="SSF143548">
    <property type="entry name" value="Serine metabolism enzymes domain"/>
    <property type="match status" value="1"/>
</dbReference>
<dbReference type="SUPFAM" id="SSF55021">
    <property type="entry name" value="ACT-like"/>
    <property type="match status" value="1"/>
</dbReference>
<dbReference type="InterPro" id="IPR045865">
    <property type="entry name" value="ACT-like_dom_sf"/>
</dbReference>
<accession>A0AAJ1Q5F5</accession>
<dbReference type="GO" id="GO:0051539">
    <property type="term" value="F:4 iron, 4 sulfur cluster binding"/>
    <property type="evidence" value="ECO:0007669"/>
    <property type="project" value="UniProtKB-UniRule"/>
</dbReference>
<dbReference type="InterPro" id="IPR051318">
    <property type="entry name" value="Fe-S_L-Ser"/>
</dbReference>
<evidence type="ECO:0000313" key="13">
    <source>
        <dbReference type="EMBL" id="MDK7187089.1"/>
    </source>
</evidence>
<dbReference type="InterPro" id="IPR005130">
    <property type="entry name" value="Ser_deHydtase-like_asu"/>
</dbReference>
<dbReference type="AlphaFoldDB" id="A0AAJ1Q5F5"/>
<keyword evidence="8 11" id="KW-0411">Iron-sulfur</keyword>
<dbReference type="FunFam" id="3.30.1330.90:FF:000004">
    <property type="entry name" value="L-serine dehydratase, iron-sulfur-dependent subunit beta"/>
    <property type="match status" value="1"/>
</dbReference>
<dbReference type="PROSITE" id="PS51671">
    <property type="entry name" value="ACT"/>
    <property type="match status" value="1"/>
</dbReference>
<evidence type="ECO:0000256" key="2">
    <source>
        <dbReference type="ARBA" id="ARBA00004742"/>
    </source>
</evidence>
<reference evidence="13" key="1">
    <citation type="submission" date="2023-05" db="EMBL/GenBank/DDBJ databases">
        <title>Cataloging the Phylogenetic Diversity of Human Bladder Bacteria.</title>
        <authorList>
            <person name="Du J."/>
        </authorList>
    </citation>
    <scope>NUCLEOTIDE SEQUENCE</scope>
    <source>
        <strain evidence="13">UMB1231</strain>
    </source>
</reference>
<dbReference type="NCBIfam" id="TIGR00719">
    <property type="entry name" value="sda_beta"/>
    <property type="match status" value="1"/>
</dbReference>
<evidence type="ECO:0000256" key="9">
    <source>
        <dbReference type="ARBA" id="ARBA00023239"/>
    </source>
</evidence>
<dbReference type="RefSeq" id="WP_070609523.1">
    <property type="nucleotide sequence ID" value="NZ_JASOOE010000005.1"/>
</dbReference>
<comment type="caution">
    <text evidence="13">The sequence shown here is derived from an EMBL/GenBank/DDBJ whole genome shotgun (WGS) entry which is preliminary data.</text>
</comment>
<dbReference type="GO" id="GO:0046872">
    <property type="term" value="F:metal ion binding"/>
    <property type="evidence" value="ECO:0007669"/>
    <property type="project" value="UniProtKB-KW"/>
</dbReference>
<keyword evidence="6 11" id="KW-0479">Metal-binding</keyword>
<comment type="similarity">
    <text evidence="3 11">Belongs to the iron-sulfur dependent L-serine dehydratase family.</text>
</comment>
<keyword evidence="5 11" id="KW-0004">4Fe-4S</keyword>
<feature type="domain" description="ACT" evidence="12">
    <location>
        <begin position="464"/>
        <end position="538"/>
    </location>
</feature>
<evidence type="ECO:0000256" key="4">
    <source>
        <dbReference type="ARBA" id="ARBA00022432"/>
    </source>
</evidence>
<dbReference type="Gene3D" id="3.30.70.260">
    <property type="match status" value="1"/>
</dbReference>
<dbReference type="Pfam" id="PF03313">
    <property type="entry name" value="SDH_alpha"/>
    <property type="match status" value="1"/>
</dbReference>
<dbReference type="Proteomes" id="UP001229251">
    <property type="component" value="Unassembled WGS sequence"/>
</dbReference>
<sequence>MSFTSIKGLIDLANEENKTISEVMIDNEIELQGITREEMMDQMRDQFHVMVDAVRKGTEQLTMSKTGIAGGDGYRVFQYSQQKDSLIDPFTLRVVANAMAVNEVNASMGRIVATPTAGSAGILPAVLVHMYDTGNYEVDQLVQVMFTASALGLVIANRASISGAQGGCQAEIGSATAMAAGSLVELKGGRPEQVGHAVGLALKNSLGLVCDPVAGLVEIPCITRNGLHALTAMAAADMAMAGVVSIIPTDEVIDAMDSIGNELPESLRETGIGGVAGTPTGRRIKDQVFGNSDELVKDVEVELSGTGEKVVDDGVTAKYQSGFEIIGPVMIGPSSSHTAGAVRIGNVARQLLGEEPEEVVFTLMDSFAKTYRGHGTDLALIAGVLGFKTSDKEIARAREIAEERHLKVNFLERNLGNYHPNTARVHLFGANRHVTIIGSSIGGGKIEIQKLDEYNIHFSGERPTIIVRHTDQKGTIGSIANFLVEHDINISYMAHERVKIHGPAISIFETDQALSDEDIQVLKNKFTFIDELLSVYVK</sequence>
<evidence type="ECO:0000256" key="6">
    <source>
        <dbReference type="ARBA" id="ARBA00022723"/>
    </source>
</evidence>
<dbReference type="GO" id="GO:0003941">
    <property type="term" value="F:L-serine ammonia-lyase activity"/>
    <property type="evidence" value="ECO:0007669"/>
    <property type="project" value="UniProtKB-UniRule"/>
</dbReference>
<dbReference type="InterPro" id="IPR004642">
    <property type="entry name" value="Ser_deHydtase_asu"/>
</dbReference>
<dbReference type="InterPro" id="IPR004643">
    <property type="entry name" value="Fe-S_L-Ser_bsu"/>
</dbReference>
<evidence type="ECO:0000256" key="7">
    <source>
        <dbReference type="ARBA" id="ARBA00023004"/>
    </source>
</evidence>
<evidence type="ECO:0000259" key="12">
    <source>
        <dbReference type="PROSITE" id="PS51671"/>
    </source>
</evidence>
<dbReference type="Pfam" id="PF03315">
    <property type="entry name" value="SDH_beta"/>
    <property type="match status" value="1"/>
</dbReference>
<evidence type="ECO:0000313" key="14">
    <source>
        <dbReference type="Proteomes" id="UP001229251"/>
    </source>
</evidence>
<evidence type="ECO:0000256" key="8">
    <source>
        <dbReference type="ARBA" id="ARBA00023014"/>
    </source>
</evidence>
<evidence type="ECO:0000256" key="3">
    <source>
        <dbReference type="ARBA" id="ARBA00008636"/>
    </source>
</evidence>
<comment type="pathway">
    <text evidence="2">Carbohydrate biosynthesis; gluconeogenesis.</text>
</comment>
<gene>
    <name evidence="13" type="primary">sdaAA</name>
    <name evidence="13" type="ORF">QP433_03755</name>
</gene>
<proteinExistence type="inferred from homology"/>
<dbReference type="InterPro" id="IPR029009">
    <property type="entry name" value="ASB_dom_sf"/>
</dbReference>
<dbReference type="Gene3D" id="3.30.1330.90">
    <property type="entry name" value="D-3-phosphoglycerate dehydrogenase, domain 3"/>
    <property type="match status" value="1"/>
</dbReference>
<organism evidence="13 14">
    <name type="scientific">Facklamia hominis</name>
    <dbReference type="NCBI Taxonomy" id="178214"/>
    <lineage>
        <taxon>Bacteria</taxon>
        <taxon>Bacillati</taxon>
        <taxon>Bacillota</taxon>
        <taxon>Bacilli</taxon>
        <taxon>Lactobacillales</taxon>
        <taxon>Aerococcaceae</taxon>
        <taxon>Facklamia</taxon>
    </lineage>
</organism>
<dbReference type="EC" id="4.3.1.17" evidence="11"/>
<dbReference type="PANTHER" id="PTHR30182:SF1">
    <property type="entry name" value="L-SERINE DEHYDRATASE 1"/>
    <property type="match status" value="1"/>
</dbReference>
<dbReference type="NCBIfam" id="TIGR00718">
    <property type="entry name" value="sda_alpha"/>
    <property type="match status" value="1"/>
</dbReference>
<dbReference type="EMBL" id="JASOOE010000005">
    <property type="protein sequence ID" value="MDK7187089.1"/>
    <property type="molecule type" value="Genomic_DNA"/>
</dbReference>
<evidence type="ECO:0000256" key="10">
    <source>
        <dbReference type="ARBA" id="ARBA00049406"/>
    </source>
</evidence>
<keyword evidence="7 11" id="KW-0408">Iron</keyword>